<name>A0A3L6RHB7_PANMI</name>
<dbReference type="AlphaFoldDB" id="A0A3L6RHB7"/>
<dbReference type="InterPro" id="IPR001471">
    <property type="entry name" value="AP2/ERF_dom"/>
</dbReference>
<dbReference type="SMART" id="SM00380">
    <property type="entry name" value="AP2"/>
    <property type="match status" value="1"/>
</dbReference>
<dbReference type="OrthoDB" id="773121at2759"/>
<feature type="domain" description="AP2/ERF" evidence="7">
    <location>
        <begin position="25"/>
        <end position="82"/>
    </location>
</feature>
<protein>
    <submittedName>
        <fullName evidence="8">Ethylene-responsive transcription factor 11-like</fullName>
    </submittedName>
</protein>
<dbReference type="STRING" id="4540.A0A3L6RHB7"/>
<comment type="subcellular location">
    <subcellularLocation>
        <location evidence="1">Nucleus</location>
    </subcellularLocation>
</comment>
<dbReference type="CDD" id="cd00018">
    <property type="entry name" value="AP2"/>
    <property type="match status" value="1"/>
</dbReference>
<dbReference type="InterPro" id="IPR016177">
    <property type="entry name" value="DNA-bd_dom_sf"/>
</dbReference>
<evidence type="ECO:0000256" key="1">
    <source>
        <dbReference type="ARBA" id="ARBA00004123"/>
    </source>
</evidence>
<keyword evidence="3" id="KW-0238">DNA-binding</keyword>
<evidence type="ECO:0000256" key="4">
    <source>
        <dbReference type="ARBA" id="ARBA00023163"/>
    </source>
</evidence>
<reference evidence="9" key="1">
    <citation type="journal article" date="2019" name="Nat. Commun.">
        <title>The genome of broomcorn millet.</title>
        <authorList>
            <person name="Zou C."/>
            <person name="Miki D."/>
            <person name="Li D."/>
            <person name="Tang Q."/>
            <person name="Xiao L."/>
            <person name="Rajput S."/>
            <person name="Deng P."/>
            <person name="Jia W."/>
            <person name="Huang R."/>
            <person name="Zhang M."/>
            <person name="Sun Y."/>
            <person name="Hu J."/>
            <person name="Fu X."/>
            <person name="Schnable P.S."/>
            <person name="Li F."/>
            <person name="Zhang H."/>
            <person name="Feng B."/>
            <person name="Zhu X."/>
            <person name="Liu R."/>
            <person name="Schnable J.C."/>
            <person name="Zhu J.-K."/>
            <person name="Zhang H."/>
        </authorList>
    </citation>
    <scope>NUCLEOTIDE SEQUENCE [LARGE SCALE GENOMIC DNA]</scope>
</reference>
<gene>
    <name evidence="8" type="ORF">C2845_PM13G05540</name>
</gene>
<evidence type="ECO:0000256" key="6">
    <source>
        <dbReference type="SAM" id="MobiDB-lite"/>
    </source>
</evidence>
<dbReference type="Proteomes" id="UP000275267">
    <property type="component" value="Unassembled WGS sequence"/>
</dbReference>
<keyword evidence="9" id="KW-1185">Reference proteome</keyword>
<dbReference type="FunFam" id="3.30.730.10:FF:000001">
    <property type="entry name" value="Ethylene-responsive transcription factor 2"/>
    <property type="match status" value="1"/>
</dbReference>
<evidence type="ECO:0000313" key="8">
    <source>
        <dbReference type="EMBL" id="RLN03884.1"/>
    </source>
</evidence>
<dbReference type="PRINTS" id="PR00367">
    <property type="entry name" value="ETHRSPELEMNT"/>
</dbReference>
<accession>A0A3L6RHB7</accession>
<dbReference type="GO" id="GO:0005634">
    <property type="term" value="C:nucleus"/>
    <property type="evidence" value="ECO:0007669"/>
    <property type="project" value="UniProtKB-SubCell"/>
</dbReference>
<dbReference type="GO" id="GO:0003700">
    <property type="term" value="F:DNA-binding transcription factor activity"/>
    <property type="evidence" value="ECO:0007669"/>
    <property type="project" value="InterPro"/>
</dbReference>
<dbReference type="PANTHER" id="PTHR31677:SF231">
    <property type="entry name" value="ETHYLENE-RESPONSIVE TRANSCRIPTION FACTOR 4"/>
    <property type="match status" value="1"/>
</dbReference>
<dbReference type="InterPro" id="IPR036955">
    <property type="entry name" value="AP2/ERF_dom_sf"/>
</dbReference>
<evidence type="ECO:0000256" key="5">
    <source>
        <dbReference type="ARBA" id="ARBA00023242"/>
    </source>
</evidence>
<keyword evidence="5" id="KW-0539">Nucleus</keyword>
<evidence type="ECO:0000256" key="3">
    <source>
        <dbReference type="ARBA" id="ARBA00023125"/>
    </source>
</evidence>
<keyword evidence="4" id="KW-0804">Transcription</keyword>
<evidence type="ECO:0000259" key="7">
    <source>
        <dbReference type="PROSITE" id="PS51032"/>
    </source>
</evidence>
<feature type="compositionally biased region" description="Polar residues" evidence="6">
    <location>
        <begin position="1"/>
        <end position="10"/>
    </location>
</feature>
<dbReference type="EMBL" id="PQIB02000008">
    <property type="protein sequence ID" value="RLN03884.1"/>
    <property type="molecule type" value="Genomic_DNA"/>
</dbReference>
<evidence type="ECO:0000256" key="2">
    <source>
        <dbReference type="ARBA" id="ARBA00023015"/>
    </source>
</evidence>
<comment type="caution">
    <text evidence="8">The sequence shown here is derived from an EMBL/GenBank/DDBJ whole genome shotgun (WGS) entry which is preliminary data.</text>
</comment>
<feature type="region of interest" description="Disordered" evidence="6">
    <location>
        <begin position="1"/>
        <end position="38"/>
    </location>
</feature>
<organism evidence="8 9">
    <name type="scientific">Panicum miliaceum</name>
    <name type="common">Proso millet</name>
    <name type="synonym">Broomcorn millet</name>
    <dbReference type="NCBI Taxonomy" id="4540"/>
    <lineage>
        <taxon>Eukaryota</taxon>
        <taxon>Viridiplantae</taxon>
        <taxon>Streptophyta</taxon>
        <taxon>Embryophyta</taxon>
        <taxon>Tracheophyta</taxon>
        <taxon>Spermatophyta</taxon>
        <taxon>Magnoliopsida</taxon>
        <taxon>Liliopsida</taxon>
        <taxon>Poales</taxon>
        <taxon>Poaceae</taxon>
        <taxon>PACMAD clade</taxon>
        <taxon>Panicoideae</taxon>
        <taxon>Panicodae</taxon>
        <taxon>Paniceae</taxon>
        <taxon>Panicinae</taxon>
        <taxon>Panicum</taxon>
        <taxon>Panicum sect. Panicum</taxon>
    </lineage>
</organism>
<dbReference type="SUPFAM" id="SSF54171">
    <property type="entry name" value="DNA-binding domain"/>
    <property type="match status" value="1"/>
</dbReference>
<dbReference type="PROSITE" id="PS51032">
    <property type="entry name" value="AP2_ERF"/>
    <property type="match status" value="1"/>
</dbReference>
<dbReference type="PANTHER" id="PTHR31677">
    <property type="entry name" value="AP2 DOMAIN CLASS TRANSCRIPTION FACTOR"/>
    <property type="match status" value="1"/>
</dbReference>
<proteinExistence type="predicted"/>
<sequence length="423" mass="44430">MAPRRSTSPAGSSSSGSGSGAEHPRLRGVRKRPWGRYAAEIRDPVRKVRVWLGTFDTPEAAARAYDAAARRLRGPGATTNYPAHAQDPKAAAAVPAASASGSGSAVLSEDASSSSSSSRDSPLAVTVAVAAPPTLDLSLALPAMVAAQPYQLLLDPAAMVAAAPALLQFLPPKSEEEPSFSSPSSVAFDAAPAVGLGLDLNLALPAGIVMQRQTSQLCSGSWRATTHHADRLAPTRTTTTGEFSDAHGHAPPLRNQAAAAAWRPRRVGRPARLVDGRGRRNKVTVATGEACAHGTAPGAGRERAGAWPGVPYWRGGCSGAPCWEGGDARRCRDSSACPHHAARVGGGGSRRSHARGLWSRGGLEEYRVRRRRRMFLYSLRRLAAGWVVPQPPRPRSPAQPAASPAVAITYRSVCQLRVSFRLS</sequence>
<evidence type="ECO:0000313" key="9">
    <source>
        <dbReference type="Proteomes" id="UP000275267"/>
    </source>
</evidence>
<dbReference type="Gene3D" id="3.30.730.10">
    <property type="entry name" value="AP2/ERF domain"/>
    <property type="match status" value="1"/>
</dbReference>
<keyword evidence="2" id="KW-0805">Transcription regulation</keyword>
<dbReference type="Pfam" id="PF00847">
    <property type="entry name" value="AP2"/>
    <property type="match status" value="1"/>
</dbReference>
<dbReference type="GO" id="GO:0003677">
    <property type="term" value="F:DNA binding"/>
    <property type="evidence" value="ECO:0007669"/>
    <property type="project" value="UniProtKB-KW"/>
</dbReference>
<feature type="region of interest" description="Disordered" evidence="6">
    <location>
        <begin position="77"/>
        <end position="96"/>
    </location>
</feature>